<evidence type="ECO:0000256" key="8">
    <source>
        <dbReference type="ARBA" id="ARBA00023235"/>
    </source>
</evidence>
<evidence type="ECO:0000256" key="13">
    <source>
        <dbReference type="PROSITE-ProRule" id="PRU00277"/>
    </source>
</evidence>
<dbReference type="EC" id="5.2.1.8" evidence="3 12"/>
<sequence length="427" mass="48091">MKAELLKKEGNVVTLKITVDYDKFNGAVEKAYKKTRGRYSIPGFRKGKAPRKIIEMNYGEGIFYGDAIDALFPEVFVPAVEETGILPIGAPSIDVDEISKENGLVMSVEVEVRPEVKLGDYKGVEVTKDVPEVTDTMITEELDRMVEKNSRLVDVERNVEDGDIVNIDFKGFVDGEEFEGGNAEGYELTIGSHTFIDNFEEQLVGKALNEEVEVNVTFPEGYSREDLASKPAKFEVKINAIKVREMPELNDEFAADTTEFETLDELKADIRANLEEQANNMAENQLREELVNKIADAADFITPNAMVEDQLDRMMQDLNYQLMSQGLQMEMLLEITGKDLNGLKEERREDAEKLVRGTLVLDEIAKLENIEASEEDVDAEIAKMAEMYKMEAEEMKKALRPEDLEDIAGQLKVRKTIDFLVENATIA</sequence>
<evidence type="ECO:0000259" key="16">
    <source>
        <dbReference type="PROSITE" id="PS50059"/>
    </source>
</evidence>
<keyword evidence="15" id="KW-0175">Coiled coil</keyword>
<evidence type="ECO:0000256" key="6">
    <source>
        <dbReference type="ARBA" id="ARBA00023110"/>
    </source>
</evidence>
<reference evidence="17 18" key="2">
    <citation type="submission" date="2008-10" db="EMBL/GenBank/DDBJ databases">
        <title>Draft genome sequence of Clostridium hiranonis (DSM 13275).</title>
        <authorList>
            <person name="Sudarsanam P."/>
            <person name="Ley R."/>
            <person name="Guruge J."/>
            <person name="Turnbaugh P.J."/>
            <person name="Mahowald M."/>
            <person name="Liep D."/>
            <person name="Gordon J."/>
        </authorList>
    </citation>
    <scope>NUCLEOTIDE SEQUENCE [LARGE SCALE GENOMIC DNA]</scope>
    <source>
        <strain evidence="17 18">DSM 13275</strain>
    </source>
</reference>
<dbReference type="Pfam" id="PF00254">
    <property type="entry name" value="FKBP_C"/>
    <property type="match status" value="1"/>
</dbReference>
<dbReference type="SUPFAM" id="SSF109998">
    <property type="entry name" value="Triger factor/SurA peptide-binding domain-like"/>
    <property type="match status" value="1"/>
</dbReference>
<name>B6FY02_PEPHT</name>
<dbReference type="GO" id="GO:0051083">
    <property type="term" value="P:'de novo' cotranslational protein folding"/>
    <property type="evidence" value="ECO:0007669"/>
    <property type="project" value="TreeGrafter"/>
</dbReference>
<dbReference type="InterPro" id="IPR036611">
    <property type="entry name" value="Trigger_fac_ribosome-bd_sf"/>
</dbReference>
<dbReference type="HOGENOM" id="CLU_033058_3_2_9"/>
<evidence type="ECO:0000256" key="14">
    <source>
        <dbReference type="RuleBase" id="RU003914"/>
    </source>
</evidence>
<evidence type="ECO:0000313" key="17">
    <source>
        <dbReference type="EMBL" id="EEA85549.1"/>
    </source>
</evidence>
<dbReference type="SUPFAM" id="SSF54534">
    <property type="entry name" value="FKBP-like"/>
    <property type="match status" value="1"/>
</dbReference>
<dbReference type="GO" id="GO:0005737">
    <property type="term" value="C:cytoplasm"/>
    <property type="evidence" value="ECO:0007669"/>
    <property type="project" value="UniProtKB-SubCell"/>
</dbReference>
<dbReference type="AlphaFoldDB" id="B6FY02"/>
<dbReference type="GO" id="GO:0003755">
    <property type="term" value="F:peptidyl-prolyl cis-trans isomerase activity"/>
    <property type="evidence" value="ECO:0007669"/>
    <property type="project" value="UniProtKB-UniRule"/>
</dbReference>
<feature type="coiled-coil region" evidence="15">
    <location>
        <begin position="260"/>
        <end position="287"/>
    </location>
</feature>
<evidence type="ECO:0000256" key="4">
    <source>
        <dbReference type="ARBA" id="ARBA00016902"/>
    </source>
</evidence>
<comment type="function">
    <text evidence="10 12">Involved in protein export. Acts as a chaperone by maintaining the newly synthesized protein in an open conformation. Functions as a peptidyl-prolyl cis-trans isomerase.</text>
</comment>
<dbReference type="Gene3D" id="3.30.70.1050">
    <property type="entry name" value="Trigger factor ribosome-binding domain"/>
    <property type="match status" value="1"/>
</dbReference>
<evidence type="ECO:0000256" key="9">
    <source>
        <dbReference type="ARBA" id="ARBA00023306"/>
    </source>
</evidence>
<dbReference type="STRING" id="500633.CLOHIR_00753"/>
<dbReference type="Proteomes" id="UP000003178">
    <property type="component" value="Unassembled WGS sequence"/>
</dbReference>
<evidence type="ECO:0000256" key="2">
    <source>
        <dbReference type="ARBA" id="ARBA00005464"/>
    </source>
</evidence>
<dbReference type="Gene3D" id="3.10.50.40">
    <property type="match status" value="1"/>
</dbReference>
<dbReference type="Pfam" id="PF05697">
    <property type="entry name" value="Trigger_N"/>
    <property type="match status" value="1"/>
</dbReference>
<dbReference type="NCBIfam" id="TIGR00115">
    <property type="entry name" value="tig"/>
    <property type="match status" value="1"/>
</dbReference>
<dbReference type="Gene3D" id="1.10.3120.10">
    <property type="entry name" value="Trigger factor, C-terminal domain"/>
    <property type="match status" value="1"/>
</dbReference>
<evidence type="ECO:0000256" key="1">
    <source>
        <dbReference type="ARBA" id="ARBA00000971"/>
    </source>
</evidence>
<dbReference type="OrthoDB" id="9767721at2"/>
<evidence type="ECO:0000256" key="3">
    <source>
        <dbReference type="ARBA" id="ARBA00013194"/>
    </source>
</evidence>
<dbReference type="InterPro" id="IPR005215">
    <property type="entry name" value="Trig_fac"/>
</dbReference>
<keyword evidence="5 12" id="KW-0132">Cell division</keyword>
<reference evidence="17 18" key="1">
    <citation type="submission" date="2008-09" db="EMBL/GenBank/DDBJ databases">
        <authorList>
            <person name="Fulton L."/>
            <person name="Clifton S."/>
            <person name="Fulton B."/>
            <person name="Xu J."/>
            <person name="Minx P."/>
            <person name="Pepin K.H."/>
            <person name="Johnson M."/>
            <person name="Thiruvilangam P."/>
            <person name="Bhonagiri V."/>
            <person name="Nash W.E."/>
            <person name="Mardis E.R."/>
            <person name="Wilson R.K."/>
        </authorList>
    </citation>
    <scope>NUCLEOTIDE SEQUENCE [LARGE SCALE GENOMIC DNA]</scope>
    <source>
        <strain evidence="17 18">DSM 13275</strain>
    </source>
</reference>
<dbReference type="eggNOG" id="COG0544">
    <property type="taxonomic scope" value="Bacteria"/>
</dbReference>
<evidence type="ECO:0000256" key="15">
    <source>
        <dbReference type="SAM" id="Coils"/>
    </source>
</evidence>
<dbReference type="InterPro" id="IPR046357">
    <property type="entry name" value="PPIase_dom_sf"/>
</dbReference>
<evidence type="ECO:0000313" key="18">
    <source>
        <dbReference type="Proteomes" id="UP000003178"/>
    </source>
</evidence>
<dbReference type="GO" id="GO:0044183">
    <property type="term" value="F:protein folding chaperone"/>
    <property type="evidence" value="ECO:0007669"/>
    <property type="project" value="TreeGrafter"/>
</dbReference>
<dbReference type="GO" id="GO:0051301">
    <property type="term" value="P:cell division"/>
    <property type="evidence" value="ECO:0007669"/>
    <property type="project" value="UniProtKB-KW"/>
</dbReference>
<keyword evidence="8 12" id="KW-0413">Isomerase</keyword>
<evidence type="ECO:0000256" key="7">
    <source>
        <dbReference type="ARBA" id="ARBA00023186"/>
    </source>
</evidence>
<dbReference type="PROSITE" id="PS50059">
    <property type="entry name" value="FKBP_PPIASE"/>
    <property type="match status" value="1"/>
</dbReference>
<comment type="similarity">
    <text evidence="2 12 14">Belongs to the FKBP-type PPIase family. Tig subfamily.</text>
</comment>
<dbReference type="GO" id="GO:0015031">
    <property type="term" value="P:protein transport"/>
    <property type="evidence" value="ECO:0007669"/>
    <property type="project" value="UniProtKB-UniRule"/>
</dbReference>
<dbReference type="GO" id="GO:0043022">
    <property type="term" value="F:ribosome binding"/>
    <property type="evidence" value="ECO:0007669"/>
    <property type="project" value="TreeGrafter"/>
</dbReference>
<organism evidence="17 18">
    <name type="scientific">Peptacetobacter hiranonis (strain DSM 13275 / JCM 10541 / KCTC 15199 / TO-931)</name>
    <name type="common">Clostridium hiranonis</name>
    <dbReference type="NCBI Taxonomy" id="500633"/>
    <lineage>
        <taxon>Bacteria</taxon>
        <taxon>Bacillati</taxon>
        <taxon>Bacillota</taxon>
        <taxon>Clostridia</taxon>
        <taxon>Peptostreptococcales</taxon>
        <taxon>Peptostreptococcaceae</taxon>
        <taxon>Peptacetobacter</taxon>
    </lineage>
</organism>
<dbReference type="PANTHER" id="PTHR30560">
    <property type="entry name" value="TRIGGER FACTOR CHAPERONE AND PEPTIDYL-PROLYL CIS/TRANS ISOMERASE"/>
    <property type="match status" value="1"/>
</dbReference>
<protein>
    <recommendedName>
        <fullName evidence="4 12">Trigger factor</fullName>
        <shortName evidence="12">TF</shortName>
        <ecNumber evidence="3 12">5.2.1.8</ecNumber>
    </recommendedName>
    <alternativeName>
        <fullName evidence="11 12">PPIase</fullName>
    </alternativeName>
</protein>
<evidence type="ECO:0000256" key="5">
    <source>
        <dbReference type="ARBA" id="ARBA00022618"/>
    </source>
</evidence>
<dbReference type="Pfam" id="PF05698">
    <property type="entry name" value="Trigger_C"/>
    <property type="match status" value="1"/>
</dbReference>
<dbReference type="InterPro" id="IPR008880">
    <property type="entry name" value="Trigger_fac_C"/>
</dbReference>
<dbReference type="FunFam" id="3.10.50.40:FF:000001">
    <property type="entry name" value="Trigger factor"/>
    <property type="match status" value="1"/>
</dbReference>
<keyword evidence="6 12" id="KW-0697">Rotamase</keyword>
<dbReference type="InterPro" id="IPR037041">
    <property type="entry name" value="Trigger_fac_C_sf"/>
</dbReference>
<proteinExistence type="inferred from homology"/>
<keyword evidence="9 12" id="KW-0131">Cell cycle</keyword>
<keyword evidence="12" id="KW-0963">Cytoplasm</keyword>
<keyword evidence="7 12" id="KW-0143">Chaperone</keyword>
<comment type="subcellular location">
    <subcellularLocation>
        <location evidence="12">Cytoplasm</location>
    </subcellularLocation>
    <text evidence="12">About half TF is bound to the ribosome near the polypeptide exit tunnel while the other half is free in the cytoplasm.</text>
</comment>
<dbReference type="InterPro" id="IPR008881">
    <property type="entry name" value="Trigger_fac_ribosome-bd_bac"/>
</dbReference>
<dbReference type="GO" id="GO:0043335">
    <property type="term" value="P:protein unfolding"/>
    <property type="evidence" value="ECO:0007669"/>
    <property type="project" value="TreeGrafter"/>
</dbReference>
<dbReference type="PANTHER" id="PTHR30560:SF3">
    <property type="entry name" value="TRIGGER FACTOR-LIKE PROTEIN TIG, CHLOROPLASTIC"/>
    <property type="match status" value="1"/>
</dbReference>
<dbReference type="RefSeq" id="WP_006439665.1">
    <property type="nucleotide sequence ID" value="NZ_DS995356.1"/>
</dbReference>
<comment type="catalytic activity">
    <reaction evidence="1 12 13">
        <text>[protein]-peptidylproline (omega=180) = [protein]-peptidylproline (omega=0)</text>
        <dbReference type="Rhea" id="RHEA:16237"/>
        <dbReference type="Rhea" id="RHEA-COMP:10747"/>
        <dbReference type="Rhea" id="RHEA-COMP:10748"/>
        <dbReference type="ChEBI" id="CHEBI:83833"/>
        <dbReference type="ChEBI" id="CHEBI:83834"/>
        <dbReference type="EC" id="5.2.1.8"/>
    </reaction>
</comment>
<dbReference type="InterPro" id="IPR001179">
    <property type="entry name" value="PPIase_FKBP_dom"/>
</dbReference>
<gene>
    <name evidence="12 17" type="primary">tig</name>
    <name evidence="17" type="ORF">CLOHIR_00753</name>
</gene>
<evidence type="ECO:0000256" key="11">
    <source>
        <dbReference type="ARBA" id="ARBA00029986"/>
    </source>
</evidence>
<dbReference type="PIRSF" id="PIRSF003095">
    <property type="entry name" value="Trigger_factor"/>
    <property type="match status" value="1"/>
</dbReference>
<dbReference type="HAMAP" id="MF_00303">
    <property type="entry name" value="Trigger_factor_Tig"/>
    <property type="match status" value="1"/>
</dbReference>
<comment type="domain">
    <text evidence="12">Consists of 3 domains; the N-terminus binds the ribosome, the middle domain has PPIase activity, while the C-terminus has intrinsic chaperone activity on its own.</text>
</comment>
<dbReference type="SUPFAM" id="SSF102735">
    <property type="entry name" value="Trigger factor ribosome-binding domain"/>
    <property type="match status" value="1"/>
</dbReference>
<feature type="domain" description="PPIase FKBP-type" evidence="16">
    <location>
        <begin position="162"/>
        <end position="252"/>
    </location>
</feature>
<dbReference type="EMBL" id="ABWP01000030">
    <property type="protein sequence ID" value="EEA85549.1"/>
    <property type="molecule type" value="Genomic_DNA"/>
</dbReference>
<evidence type="ECO:0000256" key="10">
    <source>
        <dbReference type="ARBA" id="ARBA00024849"/>
    </source>
</evidence>
<comment type="caution">
    <text evidence="17">The sequence shown here is derived from an EMBL/GenBank/DDBJ whole genome shotgun (WGS) entry which is preliminary data.</text>
</comment>
<keyword evidence="18" id="KW-1185">Reference proteome</keyword>
<accession>B6FY02</accession>
<evidence type="ECO:0000256" key="12">
    <source>
        <dbReference type="HAMAP-Rule" id="MF_00303"/>
    </source>
</evidence>
<dbReference type="InterPro" id="IPR027304">
    <property type="entry name" value="Trigger_fact/SurA_dom_sf"/>
</dbReference>